<dbReference type="Proteomes" id="UP000186868">
    <property type="component" value="Unassembled WGS sequence"/>
</dbReference>
<feature type="transmembrane region" description="Helical" evidence="6">
    <location>
        <begin position="199"/>
        <end position="221"/>
    </location>
</feature>
<dbReference type="GO" id="GO:0055085">
    <property type="term" value="P:transmembrane transport"/>
    <property type="evidence" value="ECO:0007669"/>
    <property type="project" value="TreeGrafter"/>
</dbReference>
<evidence type="ECO:0000256" key="2">
    <source>
        <dbReference type="ARBA" id="ARBA00009773"/>
    </source>
</evidence>
<evidence type="ECO:0000256" key="4">
    <source>
        <dbReference type="ARBA" id="ARBA00022989"/>
    </source>
</evidence>
<dbReference type="EMBL" id="MRCB01000019">
    <property type="protein sequence ID" value="OKH21607.1"/>
    <property type="molecule type" value="Genomic_DNA"/>
</dbReference>
<feature type="transmembrane region" description="Helical" evidence="6">
    <location>
        <begin position="25"/>
        <end position="43"/>
    </location>
</feature>
<reference evidence="7 8" key="1">
    <citation type="submission" date="2016-11" db="EMBL/GenBank/DDBJ databases">
        <title>Draft Genome Sequences of Nine Cyanobacterial Strains from Diverse Habitats.</title>
        <authorList>
            <person name="Zhu T."/>
            <person name="Hou S."/>
            <person name="Lu X."/>
            <person name="Hess W.R."/>
        </authorList>
    </citation>
    <scope>NUCLEOTIDE SEQUENCE [LARGE SCALE GENOMIC DNA]</scope>
    <source>
        <strain evidence="7 8">NIES-593</strain>
    </source>
</reference>
<organism evidence="7 8">
    <name type="scientific">Hydrococcus rivularis NIES-593</name>
    <dbReference type="NCBI Taxonomy" id="1921803"/>
    <lineage>
        <taxon>Bacteria</taxon>
        <taxon>Bacillati</taxon>
        <taxon>Cyanobacteriota</taxon>
        <taxon>Cyanophyceae</taxon>
        <taxon>Pleurocapsales</taxon>
        <taxon>Hydrococcaceae</taxon>
        <taxon>Hydrococcus</taxon>
    </lineage>
</organism>
<dbReference type="PANTHER" id="PTHR21716">
    <property type="entry name" value="TRANSMEMBRANE PROTEIN"/>
    <property type="match status" value="1"/>
</dbReference>
<evidence type="ECO:0000313" key="7">
    <source>
        <dbReference type="EMBL" id="OKH21607.1"/>
    </source>
</evidence>
<protein>
    <submittedName>
        <fullName evidence="7">AI-2E family transporter</fullName>
    </submittedName>
</protein>
<dbReference type="AlphaFoldDB" id="A0A1U7HDD7"/>
<dbReference type="Pfam" id="PF01594">
    <property type="entry name" value="AI-2E_transport"/>
    <property type="match status" value="1"/>
</dbReference>
<evidence type="ECO:0000256" key="6">
    <source>
        <dbReference type="SAM" id="Phobius"/>
    </source>
</evidence>
<feature type="transmembrane region" description="Helical" evidence="6">
    <location>
        <begin position="302"/>
        <end position="327"/>
    </location>
</feature>
<feature type="transmembrane region" description="Helical" evidence="6">
    <location>
        <begin position="227"/>
        <end position="256"/>
    </location>
</feature>
<sequence length="365" mass="41196">MKFGQWLGFLSLLVSLYILWKIQQLLLLAFTAVILTIALNRIVRYWQRFGIKRPLAIAITVISSLIVTILIFVLILPPFFEQFQNLIALLPSAWERIRSQIDIFKQQQLQFEWLPPLPTQAVLIERLHPLGTALFNNFFAVFSNSLAVVLQLLLIFILTLMMLVSPQGYRKAFLILFPSFYRQRADEILSASEEALGNWLIGIVITSTFIGTLSGLSLLVLQINLVLVHALIAGLLNFIPNIGPMLSMIFPITIALLDSPWKIGAIVVAYIIIQQLESYWLTPTIMAKQVSVLPAVTLLAQIFFAQAFGFFGLLLALPLTVVASILIEEILFKDILDKWEISPSSDLIFARSFPSHEPENTSMDR</sequence>
<keyword evidence="8" id="KW-1185">Reference proteome</keyword>
<name>A0A1U7HDD7_9CYAN</name>
<comment type="subcellular location">
    <subcellularLocation>
        <location evidence="1">Membrane</location>
        <topology evidence="1">Multi-pass membrane protein</topology>
    </subcellularLocation>
</comment>
<proteinExistence type="inferred from homology"/>
<gene>
    <name evidence="7" type="ORF">NIES593_15440</name>
</gene>
<comment type="caution">
    <text evidence="7">The sequence shown here is derived from an EMBL/GenBank/DDBJ whole genome shotgun (WGS) entry which is preliminary data.</text>
</comment>
<comment type="similarity">
    <text evidence="2">Belongs to the autoinducer-2 exporter (AI-2E) (TC 2.A.86) family.</text>
</comment>
<dbReference type="STRING" id="1921803.NIES593_15440"/>
<accession>A0A1U7HDD7</accession>
<keyword evidence="4 6" id="KW-1133">Transmembrane helix</keyword>
<feature type="transmembrane region" description="Helical" evidence="6">
    <location>
        <begin position="138"/>
        <end position="164"/>
    </location>
</feature>
<dbReference type="InterPro" id="IPR002549">
    <property type="entry name" value="AI-2E-like"/>
</dbReference>
<keyword evidence="3 6" id="KW-0812">Transmembrane</keyword>
<evidence type="ECO:0000256" key="5">
    <source>
        <dbReference type="ARBA" id="ARBA00023136"/>
    </source>
</evidence>
<dbReference type="GO" id="GO:0016020">
    <property type="term" value="C:membrane"/>
    <property type="evidence" value="ECO:0007669"/>
    <property type="project" value="UniProtKB-SubCell"/>
</dbReference>
<dbReference type="PANTHER" id="PTHR21716:SF62">
    <property type="entry name" value="TRANSPORT PROTEIN YDBI-RELATED"/>
    <property type="match status" value="1"/>
</dbReference>
<keyword evidence="5 6" id="KW-0472">Membrane</keyword>
<feature type="transmembrane region" description="Helical" evidence="6">
    <location>
        <begin position="55"/>
        <end position="80"/>
    </location>
</feature>
<evidence type="ECO:0000256" key="1">
    <source>
        <dbReference type="ARBA" id="ARBA00004141"/>
    </source>
</evidence>
<dbReference type="RefSeq" id="WP_073600434.1">
    <property type="nucleotide sequence ID" value="NZ_MRCB01000019.1"/>
</dbReference>
<dbReference type="OrthoDB" id="506451at2"/>
<feature type="transmembrane region" description="Helical" evidence="6">
    <location>
        <begin position="263"/>
        <end position="282"/>
    </location>
</feature>
<evidence type="ECO:0000313" key="8">
    <source>
        <dbReference type="Proteomes" id="UP000186868"/>
    </source>
</evidence>
<evidence type="ECO:0000256" key="3">
    <source>
        <dbReference type="ARBA" id="ARBA00022692"/>
    </source>
</evidence>